<keyword evidence="2" id="KW-1185">Reference proteome</keyword>
<dbReference type="KEGG" id="dea:FPZ08_00055"/>
<dbReference type="InterPro" id="IPR021335">
    <property type="entry name" value="DUF2948"/>
</dbReference>
<name>A0A5B8LME7_9HYPH</name>
<dbReference type="EMBL" id="CP042304">
    <property type="protein sequence ID" value="QDZ09293.1"/>
    <property type="molecule type" value="Genomic_DNA"/>
</dbReference>
<organism evidence="1 2">
    <name type="scientific">Devosia ginsengisoli</name>
    <dbReference type="NCBI Taxonomy" id="400770"/>
    <lineage>
        <taxon>Bacteria</taxon>
        <taxon>Pseudomonadati</taxon>
        <taxon>Pseudomonadota</taxon>
        <taxon>Alphaproteobacteria</taxon>
        <taxon>Hyphomicrobiales</taxon>
        <taxon>Devosiaceae</taxon>
        <taxon>Devosia</taxon>
    </lineage>
</organism>
<accession>A0A5B8LME7</accession>
<sequence length="40" mass="4485">MIPKTSKSISTHVRDAVVRVADMGYAPRRPALALLMNRFD</sequence>
<dbReference type="OrthoDB" id="9806367at2"/>
<dbReference type="RefSeq" id="WP_146288105.1">
    <property type="nucleotide sequence ID" value="NZ_CP042304.1"/>
</dbReference>
<protein>
    <submittedName>
        <fullName evidence="1">DUF2948 family protein</fullName>
    </submittedName>
</protein>
<reference evidence="1 2" key="1">
    <citation type="submission" date="2019-07" db="EMBL/GenBank/DDBJ databases">
        <title>Full genome sequence of Devosia sp. Gsoil 520.</title>
        <authorList>
            <person name="Im W.-T."/>
        </authorList>
    </citation>
    <scope>NUCLEOTIDE SEQUENCE [LARGE SCALE GENOMIC DNA]</scope>
    <source>
        <strain evidence="1 2">Gsoil 520</strain>
    </source>
</reference>
<dbReference type="Pfam" id="PF11164">
    <property type="entry name" value="DUF2948"/>
    <property type="match status" value="1"/>
</dbReference>
<evidence type="ECO:0000313" key="2">
    <source>
        <dbReference type="Proteomes" id="UP000315364"/>
    </source>
</evidence>
<dbReference type="AlphaFoldDB" id="A0A5B8LME7"/>
<evidence type="ECO:0000313" key="1">
    <source>
        <dbReference type="EMBL" id="QDZ09293.1"/>
    </source>
</evidence>
<proteinExistence type="predicted"/>
<gene>
    <name evidence="1" type="ORF">FPZ08_00055</name>
</gene>
<dbReference type="Proteomes" id="UP000315364">
    <property type="component" value="Chromosome"/>
</dbReference>